<evidence type="ECO:0008006" key="3">
    <source>
        <dbReference type="Google" id="ProtNLM"/>
    </source>
</evidence>
<keyword evidence="2" id="KW-1185">Reference proteome</keyword>
<dbReference type="EMBL" id="BOOP01000025">
    <property type="protein sequence ID" value="GII40327.1"/>
    <property type="molecule type" value="Genomic_DNA"/>
</dbReference>
<evidence type="ECO:0000313" key="1">
    <source>
        <dbReference type="EMBL" id="GII40327.1"/>
    </source>
</evidence>
<organism evidence="1 2">
    <name type="scientific">Planotetraspora phitsanulokensis</name>
    <dbReference type="NCBI Taxonomy" id="575192"/>
    <lineage>
        <taxon>Bacteria</taxon>
        <taxon>Bacillati</taxon>
        <taxon>Actinomycetota</taxon>
        <taxon>Actinomycetes</taxon>
        <taxon>Streptosporangiales</taxon>
        <taxon>Streptosporangiaceae</taxon>
        <taxon>Planotetraspora</taxon>
    </lineage>
</organism>
<dbReference type="Proteomes" id="UP000622547">
    <property type="component" value="Unassembled WGS sequence"/>
</dbReference>
<evidence type="ECO:0000313" key="2">
    <source>
        <dbReference type="Proteomes" id="UP000622547"/>
    </source>
</evidence>
<comment type="caution">
    <text evidence="1">The sequence shown here is derived from an EMBL/GenBank/DDBJ whole genome shotgun (WGS) entry which is preliminary data.</text>
</comment>
<name>A0A8J3XG23_9ACTN</name>
<gene>
    <name evidence="1" type="ORF">Pph01_53300</name>
</gene>
<protein>
    <recommendedName>
        <fullName evidence="3">DUF559 domain-containing protein</fullName>
    </recommendedName>
</protein>
<dbReference type="RefSeq" id="WP_204075869.1">
    <property type="nucleotide sequence ID" value="NZ_BAABHI010000026.1"/>
</dbReference>
<accession>A0A8J3XG23</accession>
<proteinExistence type="predicted"/>
<reference evidence="1 2" key="1">
    <citation type="submission" date="2021-01" db="EMBL/GenBank/DDBJ databases">
        <title>Whole genome shotgun sequence of Planotetraspora phitsanulokensis NBRC 104273.</title>
        <authorList>
            <person name="Komaki H."/>
            <person name="Tamura T."/>
        </authorList>
    </citation>
    <scope>NUCLEOTIDE SEQUENCE [LARGE SCALE GENOMIC DNA]</scope>
    <source>
        <strain evidence="1 2">NBRC 104273</strain>
    </source>
</reference>
<sequence length="310" mass="35380">MSEQPSTPASSRSYAVVWAGVNAQDTFEPPVHEAIADDVHRILGETVRIMWTEGGETLKDESLARDIAIRLERIKKIVIEDTADAFSASSHYCWEIVVPPGDFDVLNTHKQVIAVAFDLAVERLFPEWLPFRPIDIHEMQFSVRKQPVDVPLDWHIQLRQRLHAEGGNQAVRLRTEQARVPSNEQTPAQLPSEDGLVFTNEWELKVYQALKRWQDDKPDLETIGIFPQPGVRVKGRTFFPDFLVTYKGRAGIIEVDSKYHKGRRDHDKSRESLLEDAGVSIVERVGVEDVDNADELEATIRRFLHRLTKS</sequence>
<dbReference type="AlphaFoldDB" id="A0A8J3XG23"/>